<dbReference type="GO" id="GO:0005886">
    <property type="term" value="C:plasma membrane"/>
    <property type="evidence" value="ECO:0007669"/>
    <property type="project" value="UniProtKB-SubCell"/>
</dbReference>
<dbReference type="Gene3D" id="2.10.109.10">
    <property type="entry name" value="Umud Fragment, subunit A"/>
    <property type="match status" value="1"/>
</dbReference>
<name>A0A1E5GAK3_9ENTE</name>
<feature type="transmembrane region" description="Helical" evidence="5">
    <location>
        <begin position="50"/>
        <end position="76"/>
    </location>
</feature>
<keyword evidence="9" id="KW-1185">Reference proteome</keyword>
<dbReference type="InterPro" id="IPR036286">
    <property type="entry name" value="LexA/Signal_pep-like_sf"/>
</dbReference>
<proteinExistence type="inferred from homology"/>
<comment type="catalytic activity">
    <reaction evidence="5">
        <text>Cleavage of hydrophobic, N-terminal signal or leader sequences from secreted and periplasmic proteins.</text>
        <dbReference type="EC" id="3.4.21.89"/>
    </reaction>
</comment>
<feature type="domain" description="Peptidase S26" evidence="7">
    <location>
        <begin position="53"/>
        <end position="211"/>
    </location>
</feature>
<feature type="compositionally biased region" description="Basic residues" evidence="6">
    <location>
        <begin position="22"/>
        <end position="40"/>
    </location>
</feature>
<dbReference type="InterPro" id="IPR000223">
    <property type="entry name" value="Pept_S26A_signal_pept_1"/>
</dbReference>
<evidence type="ECO:0000256" key="1">
    <source>
        <dbReference type="ARBA" id="ARBA00004401"/>
    </source>
</evidence>
<dbReference type="GO" id="GO:0004252">
    <property type="term" value="F:serine-type endopeptidase activity"/>
    <property type="evidence" value="ECO:0007669"/>
    <property type="project" value="InterPro"/>
</dbReference>
<keyword evidence="5" id="KW-1133">Transmembrane helix</keyword>
<dbReference type="EC" id="3.4.21.89" evidence="5"/>
<gene>
    <name evidence="8" type="ORF">BCR21_14405</name>
</gene>
<evidence type="ECO:0000256" key="2">
    <source>
        <dbReference type="ARBA" id="ARBA00009370"/>
    </source>
</evidence>
<dbReference type="STRING" id="903984.BCR21_14405"/>
<keyword evidence="5" id="KW-0472">Membrane</keyword>
<dbReference type="PRINTS" id="PR00727">
    <property type="entry name" value="LEADERPTASE"/>
</dbReference>
<comment type="caution">
    <text evidence="8">The sequence shown here is derived from an EMBL/GenBank/DDBJ whole genome shotgun (WGS) entry which is preliminary data.</text>
</comment>
<evidence type="ECO:0000313" key="8">
    <source>
        <dbReference type="EMBL" id="OEG09738.1"/>
    </source>
</evidence>
<keyword evidence="4 5" id="KW-0378">Hydrolase</keyword>
<comment type="similarity">
    <text evidence="2 5">Belongs to the peptidase S26 family.</text>
</comment>
<keyword evidence="5" id="KW-0812">Transmembrane</keyword>
<dbReference type="InterPro" id="IPR019756">
    <property type="entry name" value="Pept_S26A_signal_pept_1_Ser-AS"/>
</dbReference>
<organism evidence="8 9">
    <name type="scientific">Enterococcus ureasiticus</name>
    <dbReference type="NCBI Taxonomy" id="903984"/>
    <lineage>
        <taxon>Bacteria</taxon>
        <taxon>Bacillati</taxon>
        <taxon>Bacillota</taxon>
        <taxon>Bacilli</taxon>
        <taxon>Lactobacillales</taxon>
        <taxon>Enterococcaceae</taxon>
        <taxon>Enterococcus</taxon>
    </lineage>
</organism>
<evidence type="ECO:0000313" key="9">
    <source>
        <dbReference type="Proteomes" id="UP000094068"/>
    </source>
</evidence>
<dbReference type="NCBIfam" id="TIGR02227">
    <property type="entry name" value="sigpep_I_bact"/>
    <property type="match status" value="1"/>
</dbReference>
<dbReference type="Proteomes" id="UP000094068">
    <property type="component" value="Unassembled WGS sequence"/>
</dbReference>
<dbReference type="EMBL" id="MIJZ01000016">
    <property type="protein sequence ID" value="OEG09738.1"/>
    <property type="molecule type" value="Genomic_DNA"/>
</dbReference>
<sequence length="220" mass="25573">MDEHIGKPAKKSNARKSDPTYIKKKRQRSKQANKKKQRKKQTWQTSIKRIVIEFGLSLILLGTVLYLLSFFTFTFAKVEGYSMVPTLNNDEWVFVSKLAKPKRFKLVLHRDPNSKETSVRRVIGLPGETISYKDDQLYVNDRDVFERFLEDETKRAQSSGGVYTEDWSTKAEQVPKGKYLVLGDNRPYASDSREYGYVDEQDLVGIVEMRVLPLHQVQQF</sequence>
<dbReference type="PANTHER" id="PTHR43390">
    <property type="entry name" value="SIGNAL PEPTIDASE I"/>
    <property type="match status" value="1"/>
</dbReference>
<dbReference type="AlphaFoldDB" id="A0A1E5GAK3"/>
<evidence type="ECO:0000256" key="5">
    <source>
        <dbReference type="RuleBase" id="RU362042"/>
    </source>
</evidence>
<evidence type="ECO:0000256" key="3">
    <source>
        <dbReference type="ARBA" id="ARBA00022670"/>
    </source>
</evidence>
<feature type="region of interest" description="Disordered" evidence="6">
    <location>
        <begin position="1"/>
        <end position="40"/>
    </location>
</feature>
<dbReference type="GO" id="GO:0009003">
    <property type="term" value="F:signal peptidase activity"/>
    <property type="evidence" value="ECO:0007669"/>
    <property type="project" value="UniProtKB-EC"/>
</dbReference>
<protein>
    <recommendedName>
        <fullName evidence="5">Signal peptidase I</fullName>
        <ecNumber evidence="5">3.4.21.89</ecNumber>
    </recommendedName>
</protein>
<comment type="subcellular location">
    <subcellularLocation>
        <location evidence="1">Cell membrane</location>
        <topology evidence="1">Single-pass type II membrane protein</topology>
    </subcellularLocation>
    <subcellularLocation>
        <location evidence="5">Membrane</location>
        <topology evidence="5">Single-pass type II membrane protein</topology>
    </subcellularLocation>
</comment>
<reference evidence="9" key="1">
    <citation type="submission" date="2016-09" db="EMBL/GenBank/DDBJ databases">
        <authorList>
            <person name="Gulvik C.A."/>
        </authorList>
    </citation>
    <scope>NUCLEOTIDE SEQUENCE [LARGE SCALE GENOMIC DNA]</scope>
    <source>
        <strain evidence="9">DSM 23328</strain>
    </source>
</reference>
<evidence type="ECO:0000256" key="6">
    <source>
        <dbReference type="SAM" id="MobiDB-lite"/>
    </source>
</evidence>
<evidence type="ECO:0000259" key="7">
    <source>
        <dbReference type="Pfam" id="PF10502"/>
    </source>
</evidence>
<dbReference type="InterPro" id="IPR019533">
    <property type="entry name" value="Peptidase_S26"/>
</dbReference>
<dbReference type="CDD" id="cd06530">
    <property type="entry name" value="S26_SPase_I"/>
    <property type="match status" value="1"/>
</dbReference>
<evidence type="ECO:0000256" key="4">
    <source>
        <dbReference type="ARBA" id="ARBA00022801"/>
    </source>
</evidence>
<accession>A0A1E5GAK3</accession>
<keyword evidence="3 5" id="KW-0645">Protease</keyword>
<dbReference type="SUPFAM" id="SSF51306">
    <property type="entry name" value="LexA/Signal peptidase"/>
    <property type="match status" value="1"/>
</dbReference>
<dbReference type="Pfam" id="PF10502">
    <property type="entry name" value="Peptidase_S26"/>
    <property type="match status" value="1"/>
</dbReference>
<dbReference type="PROSITE" id="PS00501">
    <property type="entry name" value="SPASE_I_1"/>
    <property type="match status" value="1"/>
</dbReference>
<dbReference type="GO" id="GO:0006465">
    <property type="term" value="P:signal peptide processing"/>
    <property type="evidence" value="ECO:0007669"/>
    <property type="project" value="InterPro"/>
</dbReference>
<dbReference type="PANTHER" id="PTHR43390:SF1">
    <property type="entry name" value="CHLOROPLAST PROCESSING PEPTIDASE"/>
    <property type="match status" value="1"/>
</dbReference>